<dbReference type="GO" id="GO:0016616">
    <property type="term" value="F:oxidoreductase activity, acting on the CH-OH group of donors, NAD or NADP as acceptor"/>
    <property type="evidence" value="ECO:0007669"/>
    <property type="project" value="UniProtKB-ARBA"/>
</dbReference>
<comment type="caution">
    <text evidence="4">The sequence shown here is derived from an EMBL/GenBank/DDBJ whole genome shotgun (WGS) entry which is preliminary data.</text>
</comment>
<dbReference type="PANTHER" id="PTHR44196">
    <property type="entry name" value="DEHYDROGENASE/REDUCTASE SDR FAMILY MEMBER 7B"/>
    <property type="match status" value="1"/>
</dbReference>
<dbReference type="InterPro" id="IPR020904">
    <property type="entry name" value="Sc_DH/Rdtase_CS"/>
</dbReference>
<dbReference type="EMBL" id="BMFV01000008">
    <property type="protein sequence ID" value="GGH79386.1"/>
    <property type="molecule type" value="Genomic_DNA"/>
</dbReference>
<gene>
    <name evidence="4" type="primary">yqjQ</name>
    <name evidence="4" type="ORF">GCM10007096_14230</name>
</gene>
<dbReference type="PANTHER" id="PTHR44196:SF1">
    <property type="entry name" value="DEHYDROGENASE_REDUCTASE SDR FAMILY MEMBER 7B"/>
    <property type="match status" value="1"/>
</dbReference>
<comment type="similarity">
    <text evidence="1 3">Belongs to the short-chain dehydrogenases/reductases (SDR) family.</text>
</comment>
<evidence type="ECO:0000256" key="3">
    <source>
        <dbReference type="RuleBase" id="RU000363"/>
    </source>
</evidence>
<dbReference type="PRINTS" id="PR00081">
    <property type="entry name" value="GDHRDH"/>
</dbReference>
<reference evidence="4" key="2">
    <citation type="submission" date="2020-09" db="EMBL/GenBank/DDBJ databases">
        <authorList>
            <person name="Sun Q."/>
            <person name="Zhou Y."/>
        </authorList>
    </citation>
    <scope>NUCLEOTIDE SEQUENCE</scope>
    <source>
        <strain evidence="4">CGMCC 1.12777</strain>
    </source>
</reference>
<dbReference type="PRINTS" id="PR00080">
    <property type="entry name" value="SDRFAMILY"/>
</dbReference>
<accession>A0A8J2ZUI4</accession>
<dbReference type="InterPro" id="IPR002347">
    <property type="entry name" value="SDR_fam"/>
</dbReference>
<keyword evidence="2" id="KW-0560">Oxidoreductase</keyword>
<dbReference type="RefSeq" id="WP_188496716.1">
    <property type="nucleotide sequence ID" value="NZ_BMFV01000008.1"/>
</dbReference>
<keyword evidence="5" id="KW-1185">Reference proteome</keyword>
<dbReference type="GO" id="GO:0016020">
    <property type="term" value="C:membrane"/>
    <property type="evidence" value="ECO:0007669"/>
    <property type="project" value="TreeGrafter"/>
</dbReference>
<proteinExistence type="inferred from homology"/>
<protein>
    <submittedName>
        <fullName evidence="4">Putative oxidoreductase YqjQ</fullName>
    </submittedName>
</protein>
<organism evidence="4 5">
    <name type="scientific">Pullulanibacillus pueri</name>
    <dbReference type="NCBI Taxonomy" id="1437324"/>
    <lineage>
        <taxon>Bacteria</taxon>
        <taxon>Bacillati</taxon>
        <taxon>Bacillota</taxon>
        <taxon>Bacilli</taxon>
        <taxon>Bacillales</taxon>
        <taxon>Sporolactobacillaceae</taxon>
        <taxon>Pullulanibacillus</taxon>
    </lineage>
</organism>
<dbReference type="FunFam" id="3.40.50.720:FF:000047">
    <property type="entry name" value="NADP-dependent L-serine/L-allo-threonine dehydrogenase"/>
    <property type="match status" value="1"/>
</dbReference>
<name>A0A8J2ZUI4_9BACL</name>
<dbReference type="PIRSF" id="PIRSF000126">
    <property type="entry name" value="11-beta-HSD1"/>
    <property type="match status" value="1"/>
</dbReference>
<dbReference type="SUPFAM" id="SSF51735">
    <property type="entry name" value="NAD(P)-binding Rossmann-fold domains"/>
    <property type="match status" value="1"/>
</dbReference>
<reference evidence="4" key="1">
    <citation type="journal article" date="2014" name="Int. J. Syst. Evol. Microbiol.">
        <title>Complete genome sequence of Corynebacterium casei LMG S-19264T (=DSM 44701T), isolated from a smear-ripened cheese.</title>
        <authorList>
            <consortium name="US DOE Joint Genome Institute (JGI-PGF)"/>
            <person name="Walter F."/>
            <person name="Albersmeier A."/>
            <person name="Kalinowski J."/>
            <person name="Ruckert C."/>
        </authorList>
    </citation>
    <scope>NUCLEOTIDE SEQUENCE</scope>
    <source>
        <strain evidence="4">CGMCC 1.12777</strain>
    </source>
</reference>
<evidence type="ECO:0000313" key="4">
    <source>
        <dbReference type="EMBL" id="GGH79386.1"/>
    </source>
</evidence>
<dbReference type="PROSITE" id="PS00061">
    <property type="entry name" value="ADH_SHORT"/>
    <property type="match status" value="1"/>
</dbReference>
<evidence type="ECO:0000256" key="2">
    <source>
        <dbReference type="ARBA" id="ARBA00023002"/>
    </source>
</evidence>
<evidence type="ECO:0000256" key="1">
    <source>
        <dbReference type="ARBA" id="ARBA00006484"/>
    </source>
</evidence>
<dbReference type="Proteomes" id="UP000656813">
    <property type="component" value="Unassembled WGS sequence"/>
</dbReference>
<sequence>MAKGKLHGKTIIVTGASAGIGRHMVRECAKQGASTLIIIARSEDKLERLKAELGMQYDEVTVDVYPLDIGNLEALQNTFEAIKWQYSTIDVLINNAGFGIFSLFEEASFLDMKTMLDVNVLGMMAATRMLLPKMRQQGEGHIINVASIAGKMATPKSSVYSATKAAVLGFTNGLRSEVRRQGIKVTAVNPGPIKTNFFKIADPEGNYVKNVERWMVSPESVAEKVVAAIGTNKREINLPFAMHAGAKLYQMFPRTVEKIAGGLLNKK</sequence>
<dbReference type="AlphaFoldDB" id="A0A8J2ZUI4"/>
<dbReference type="InterPro" id="IPR036291">
    <property type="entry name" value="NAD(P)-bd_dom_sf"/>
</dbReference>
<evidence type="ECO:0000313" key="5">
    <source>
        <dbReference type="Proteomes" id="UP000656813"/>
    </source>
</evidence>
<dbReference type="Gene3D" id="3.40.50.720">
    <property type="entry name" value="NAD(P)-binding Rossmann-like Domain"/>
    <property type="match status" value="1"/>
</dbReference>
<dbReference type="Pfam" id="PF00106">
    <property type="entry name" value="adh_short"/>
    <property type="match status" value="1"/>
</dbReference>